<sequence>MKRFLTSPVFRHFGKLVILLGLIGLGIDSCIEPFSPPEVSDSGDYLVVDGFLNVSGDTSIVKLGRTQNINNDSVPYKESGAIVTVEAENGQQYLFSETETGVYALPPEAFDLSSKYRIHIRKSSGSQYVSDYVTVSNTPPIDSISYRFDRGRDAMIVYANTHDATGATRFYRWKYEETYQYRAAHYSSIVRNADRSDFLARNEDINLCWKTQESGDIKLGSTIKLSQDIVKELPVNVIDASSNKLYFGYSILVKQYGLSREAFEYWTQLAKTTQGTGSLFDPLPNQVTGNIKNEANNKELIFGYFSAAVEQRQRIFIRDRYGRYPTCQAPDSITRKDALESEAFLLGFYTTPTKSGILASSEYCGDCRVQGGTIKKPSFWK</sequence>
<dbReference type="Proteomes" id="UP000306402">
    <property type="component" value="Unassembled WGS sequence"/>
</dbReference>
<gene>
    <name evidence="1" type="ORF">FEN17_14045</name>
</gene>
<dbReference type="Pfam" id="PF14054">
    <property type="entry name" value="DUF4249"/>
    <property type="match status" value="1"/>
</dbReference>
<name>A0A5R9KWH8_9BACT</name>
<reference evidence="1 2" key="1">
    <citation type="submission" date="2019-05" db="EMBL/GenBank/DDBJ databases">
        <authorList>
            <person name="Qu J.-H."/>
        </authorList>
    </citation>
    <scope>NUCLEOTIDE SEQUENCE [LARGE SCALE GENOMIC DNA]</scope>
    <source>
        <strain evidence="1 2">T17</strain>
    </source>
</reference>
<accession>A0A5R9KWH8</accession>
<keyword evidence="2" id="KW-1185">Reference proteome</keyword>
<evidence type="ECO:0000313" key="2">
    <source>
        <dbReference type="Proteomes" id="UP000306402"/>
    </source>
</evidence>
<dbReference type="InterPro" id="IPR025345">
    <property type="entry name" value="DUF4249"/>
</dbReference>
<dbReference type="RefSeq" id="WP_138365980.1">
    <property type="nucleotide sequence ID" value="NZ_VCEJ01000004.1"/>
</dbReference>
<evidence type="ECO:0000313" key="1">
    <source>
        <dbReference type="EMBL" id="TLV00604.1"/>
    </source>
</evidence>
<dbReference type="OrthoDB" id="1062680at2"/>
<dbReference type="AlphaFoldDB" id="A0A5R9KWH8"/>
<dbReference type="EMBL" id="VCEJ01000004">
    <property type="protein sequence ID" value="TLV00604.1"/>
    <property type="molecule type" value="Genomic_DNA"/>
</dbReference>
<organism evidence="1 2">
    <name type="scientific">Dyadobacter luticola</name>
    <dbReference type="NCBI Taxonomy" id="1979387"/>
    <lineage>
        <taxon>Bacteria</taxon>
        <taxon>Pseudomonadati</taxon>
        <taxon>Bacteroidota</taxon>
        <taxon>Cytophagia</taxon>
        <taxon>Cytophagales</taxon>
        <taxon>Spirosomataceae</taxon>
        <taxon>Dyadobacter</taxon>
    </lineage>
</organism>
<protein>
    <submittedName>
        <fullName evidence="1">DUF4249 domain-containing protein</fullName>
    </submittedName>
</protein>
<proteinExistence type="predicted"/>
<comment type="caution">
    <text evidence="1">The sequence shown here is derived from an EMBL/GenBank/DDBJ whole genome shotgun (WGS) entry which is preliminary data.</text>
</comment>